<evidence type="ECO:0000313" key="2">
    <source>
        <dbReference type="Proteomes" id="UP001056460"/>
    </source>
</evidence>
<sequence length="51" mass="5948">MFTGEPLTFSEIHFWSQPPGPGLLGWERDLIKSLDRIFWKVQNGRRSQSSN</sequence>
<keyword evidence="2" id="KW-1185">Reference proteome</keyword>
<accession>A0A9E7E1G5</accession>
<dbReference type="EMBL" id="ON189047">
    <property type="protein sequence ID" value="URA07144.1"/>
    <property type="molecule type" value="Genomic_DNA"/>
</dbReference>
<protein>
    <submittedName>
        <fullName evidence="1">Uncharacterized protein</fullName>
    </submittedName>
</protein>
<gene>
    <name evidence="1" type="ORF">Mallos_BL60036</name>
</gene>
<reference evidence="1" key="1">
    <citation type="journal article" date="2022" name="Viruses">
        <title>Isolation of novel Xanthomonas phages for the plant pathogens X. translucens and X. campestris.</title>
        <authorList>
            <person name="Erdrich S.H."/>
            <person name="Sharma V."/>
            <person name="Schurr U."/>
            <person name="Arsova B."/>
            <person name="Frunzke J."/>
        </authorList>
    </citation>
    <scope>NUCLEOTIDE SEQUENCE</scope>
</reference>
<proteinExistence type="predicted"/>
<evidence type="ECO:0000313" key="1">
    <source>
        <dbReference type="EMBL" id="URA07144.1"/>
    </source>
</evidence>
<organism evidence="1 2">
    <name type="scientific">Xanthomonas phage Mallos</name>
    <dbReference type="NCBI Taxonomy" id="2939131"/>
    <lineage>
        <taxon>Viruses</taxon>
        <taxon>Duplodnaviria</taxon>
        <taxon>Heunggongvirae</taxon>
        <taxon>Uroviricota</taxon>
        <taxon>Caudoviricetes</taxon>
        <taxon>Mesyanzhinovviridae</taxon>
        <taxon>Bradleyvirinae</taxon>
        <taxon>Mallosvirus</taxon>
        <taxon>Mallosvirus mallos</taxon>
    </lineage>
</organism>
<dbReference type="Proteomes" id="UP001056460">
    <property type="component" value="Segment"/>
</dbReference>
<name>A0A9E7E1G5_9CAUD</name>